<evidence type="ECO:0000313" key="2">
    <source>
        <dbReference type="Proteomes" id="UP000664109"/>
    </source>
</evidence>
<gene>
    <name evidence="1" type="ORF">JE024_37830</name>
</gene>
<reference evidence="1 2" key="1">
    <citation type="journal article" date="2016" name="Arch. Microbiol.">
        <title>Streptomyces zhihengii sp. nov., isolated from rhizospheric soil of Psammosilene tunicoides.</title>
        <authorList>
            <person name="Huang M.J."/>
            <person name="Fei J.J."/>
            <person name="Salam N."/>
            <person name="Kim C.J."/>
            <person name="Hozzein W.N."/>
            <person name="Xiao M."/>
            <person name="Huang H.Q."/>
            <person name="Li W.J."/>
        </authorList>
    </citation>
    <scope>NUCLEOTIDE SEQUENCE [LARGE SCALE GENOMIC DNA]</scope>
    <source>
        <strain evidence="1 2">YIM T102</strain>
    </source>
</reference>
<dbReference type="Proteomes" id="UP000664109">
    <property type="component" value="Unassembled WGS sequence"/>
</dbReference>
<accession>A0ABS2V561</accession>
<name>A0ABS2V561_9ACTN</name>
<dbReference type="RefSeq" id="WP_205378338.1">
    <property type="nucleotide sequence ID" value="NZ_JAFEJA010000002.1"/>
</dbReference>
<organism evidence="1 2">
    <name type="scientific">Streptomyces zhihengii</name>
    <dbReference type="NCBI Taxonomy" id="1818004"/>
    <lineage>
        <taxon>Bacteria</taxon>
        <taxon>Bacillati</taxon>
        <taxon>Actinomycetota</taxon>
        <taxon>Actinomycetes</taxon>
        <taxon>Kitasatosporales</taxon>
        <taxon>Streptomycetaceae</taxon>
        <taxon>Streptomyces</taxon>
    </lineage>
</organism>
<keyword evidence="2" id="KW-1185">Reference proteome</keyword>
<comment type="caution">
    <text evidence="1">The sequence shown here is derived from an EMBL/GenBank/DDBJ whole genome shotgun (WGS) entry which is preliminary data.</text>
</comment>
<sequence>MTDAVALAKLYGTADVDRALGTAATVGRFASGDQLSILDRQGEDNRTEPIRRSEAHSLQLGTSAWSGFGN</sequence>
<dbReference type="EMBL" id="JAFEJA010000002">
    <property type="protein sequence ID" value="MBM9624327.1"/>
    <property type="molecule type" value="Genomic_DNA"/>
</dbReference>
<protein>
    <submittedName>
        <fullName evidence="1">Uncharacterized protein</fullName>
    </submittedName>
</protein>
<proteinExistence type="predicted"/>
<evidence type="ECO:0000313" key="1">
    <source>
        <dbReference type="EMBL" id="MBM9624327.1"/>
    </source>
</evidence>